<feature type="region of interest" description="Disordered" evidence="5">
    <location>
        <begin position="615"/>
        <end position="636"/>
    </location>
</feature>
<keyword evidence="1" id="KW-0479">Metal-binding</keyword>
<dbReference type="InterPro" id="IPR023393">
    <property type="entry name" value="START-like_dom_sf"/>
</dbReference>
<comment type="caution">
    <text evidence="8">The sequence shown here is derived from an EMBL/GenBank/DDBJ whole genome shotgun (WGS) entry which is preliminary data.</text>
</comment>
<dbReference type="PANTHER" id="PTHR13510">
    <property type="entry name" value="FYVE-FINGER-CONTAINING RAB5 EFFECTOR PROTEIN RABENOSYN-5-RELATED"/>
    <property type="match status" value="1"/>
</dbReference>
<dbReference type="InterPro" id="IPR011011">
    <property type="entry name" value="Znf_FYVE_PHD"/>
</dbReference>
<gene>
    <name evidence="8" type="ORF">ACHHYP_10358</name>
</gene>
<dbReference type="SUPFAM" id="SSF57903">
    <property type="entry name" value="FYVE/PHD zinc finger"/>
    <property type="match status" value="1"/>
</dbReference>
<dbReference type="Pfam" id="PF01852">
    <property type="entry name" value="START"/>
    <property type="match status" value="1"/>
</dbReference>
<feature type="domain" description="START" evidence="7">
    <location>
        <begin position="149"/>
        <end position="237"/>
    </location>
</feature>
<feature type="region of interest" description="Disordered" evidence="5">
    <location>
        <begin position="376"/>
        <end position="413"/>
    </location>
</feature>
<dbReference type="CDD" id="cd00065">
    <property type="entry name" value="FYVE_like_SF"/>
    <property type="match status" value="1"/>
</dbReference>
<dbReference type="Gene3D" id="3.30.40.10">
    <property type="entry name" value="Zinc/RING finger domain, C3HC4 (zinc finger)"/>
    <property type="match status" value="1"/>
</dbReference>
<dbReference type="SUPFAM" id="SSF55961">
    <property type="entry name" value="Bet v1-like"/>
    <property type="match status" value="1"/>
</dbReference>
<evidence type="ECO:0000259" key="6">
    <source>
        <dbReference type="PROSITE" id="PS50178"/>
    </source>
</evidence>
<proteinExistence type="predicted"/>
<feature type="domain" description="FYVE-type" evidence="6">
    <location>
        <begin position="275"/>
        <end position="335"/>
    </location>
</feature>
<feature type="region of interest" description="Disordered" evidence="5">
    <location>
        <begin position="487"/>
        <end position="542"/>
    </location>
</feature>
<feature type="compositionally biased region" description="Basic and acidic residues" evidence="5">
    <location>
        <begin position="514"/>
        <end position="532"/>
    </location>
</feature>
<name>A0A1V9YLK2_ACHHY</name>
<dbReference type="InterPro" id="IPR052727">
    <property type="entry name" value="Rab4/Rab5_effector"/>
</dbReference>
<dbReference type="GO" id="GO:0008270">
    <property type="term" value="F:zinc ion binding"/>
    <property type="evidence" value="ECO:0007669"/>
    <property type="project" value="UniProtKB-KW"/>
</dbReference>
<dbReference type="PANTHER" id="PTHR13510:SF44">
    <property type="entry name" value="RABENOSYN-5"/>
    <property type="match status" value="1"/>
</dbReference>
<evidence type="ECO:0000256" key="1">
    <source>
        <dbReference type="ARBA" id="ARBA00022723"/>
    </source>
</evidence>
<dbReference type="InterPro" id="IPR013083">
    <property type="entry name" value="Znf_RING/FYVE/PHD"/>
</dbReference>
<dbReference type="Gene3D" id="3.30.530.20">
    <property type="match status" value="1"/>
</dbReference>
<dbReference type="InterPro" id="IPR000306">
    <property type="entry name" value="Znf_FYVE"/>
</dbReference>
<evidence type="ECO:0008006" key="10">
    <source>
        <dbReference type="Google" id="ProtNLM"/>
    </source>
</evidence>
<evidence type="ECO:0000256" key="4">
    <source>
        <dbReference type="PROSITE-ProRule" id="PRU00091"/>
    </source>
</evidence>
<accession>A0A1V9YLK2</accession>
<dbReference type="SMART" id="SM00064">
    <property type="entry name" value="FYVE"/>
    <property type="match status" value="1"/>
</dbReference>
<sequence length="750" mass="84278">MTKRQYPLPADYFRCPELTPEERAYFVALGDKTFAAFLEKTVVAPDTSVRWRSAGRHHGVRLLEAHGRRFDQGVVPFRAIAKVHGTLQEVAALHDFDSRDKCLRYLRQHDATADLLDVIPLYTFIERSPAAPSLHQVYVKWVAMESPVPMIHDRDYLYLETQNEFFLPSGQRGWAYVQHSITLPSVPPLRNHTGLNLVRGSLYHTGCIFLESDETPGVLDVTYHIASDFKGAMPQWVRRLGLKRRAQNVAKVNDLIHEARLSACRMRTQLECRPTITSKHCHLCDRSFALRRPRNCHACGHVVCSRCSKPWRLTGIFLQGSAAVCICHACSNAVRDGAPLDFGDETKLATHTATADDDDDDRPSIIIIPPELSTRDRRLSSLSRPSSFRGRPSITPSRKPSRRNSIKSAFRASVATPSSPVELQSYASKMHRDLLDVASATETVDFARLQTQLQAQARNDALEAIYKQLPPGHDRFVHVETDSDAAWDSATDNEDDEDSGYCRRGRPRTNRGKTRSEREQQELRGHHEQGDDPRDDESSPSTVDLSYLNEIYRHTMSSVAAEERPSYWESEAPILDYRKSRLSEYESDYRRSRVSEYDPSRRSAVDELNALIADTGEESKEEPPAPTGFRVQAPPGTKMYPVHPPAPRPVYDNFGFATPFTIDEEATNSQKSQFTVNDALALADDDALSSLNTSRSYQTTVLNAPPPTDAADDDEKHFIVPTSVPLSDNDGMQRLLAVLAKQQAKTCPPV</sequence>
<protein>
    <recommendedName>
        <fullName evidence="10">FYVE-type domain-containing protein</fullName>
    </recommendedName>
</protein>
<evidence type="ECO:0000256" key="2">
    <source>
        <dbReference type="ARBA" id="ARBA00022771"/>
    </source>
</evidence>
<dbReference type="OrthoDB" id="70383at2759"/>
<feature type="compositionally biased region" description="Basic residues" evidence="5">
    <location>
        <begin position="503"/>
        <end position="513"/>
    </location>
</feature>
<dbReference type="Proteomes" id="UP000243579">
    <property type="component" value="Unassembled WGS sequence"/>
</dbReference>
<reference evidence="8 9" key="1">
    <citation type="journal article" date="2014" name="Genome Biol. Evol.">
        <title>The secreted proteins of Achlya hypogyna and Thraustotheca clavata identify the ancestral oomycete secretome and reveal gene acquisitions by horizontal gene transfer.</title>
        <authorList>
            <person name="Misner I."/>
            <person name="Blouin N."/>
            <person name="Leonard G."/>
            <person name="Richards T.A."/>
            <person name="Lane C.E."/>
        </authorList>
    </citation>
    <scope>NUCLEOTIDE SEQUENCE [LARGE SCALE GENOMIC DNA]</scope>
    <source>
        <strain evidence="8 9">ATCC 48635</strain>
    </source>
</reference>
<dbReference type="PROSITE" id="PS50178">
    <property type="entry name" value="ZF_FYVE"/>
    <property type="match status" value="1"/>
</dbReference>
<evidence type="ECO:0000256" key="5">
    <source>
        <dbReference type="SAM" id="MobiDB-lite"/>
    </source>
</evidence>
<evidence type="ECO:0000256" key="3">
    <source>
        <dbReference type="ARBA" id="ARBA00022833"/>
    </source>
</evidence>
<keyword evidence="9" id="KW-1185">Reference proteome</keyword>
<evidence type="ECO:0000259" key="7">
    <source>
        <dbReference type="PROSITE" id="PS50848"/>
    </source>
</evidence>
<evidence type="ECO:0000313" key="8">
    <source>
        <dbReference type="EMBL" id="OQR86611.1"/>
    </source>
</evidence>
<keyword evidence="2 4" id="KW-0863">Zinc-finger</keyword>
<dbReference type="InterPro" id="IPR002913">
    <property type="entry name" value="START_lipid-bd_dom"/>
</dbReference>
<dbReference type="AlphaFoldDB" id="A0A1V9YLK2"/>
<dbReference type="InterPro" id="IPR017455">
    <property type="entry name" value="Znf_FYVE-rel"/>
</dbReference>
<organism evidence="8 9">
    <name type="scientific">Achlya hypogyna</name>
    <name type="common">Oomycete</name>
    <name type="synonym">Protoachlya hypogyna</name>
    <dbReference type="NCBI Taxonomy" id="1202772"/>
    <lineage>
        <taxon>Eukaryota</taxon>
        <taxon>Sar</taxon>
        <taxon>Stramenopiles</taxon>
        <taxon>Oomycota</taxon>
        <taxon>Saprolegniomycetes</taxon>
        <taxon>Saprolegniales</taxon>
        <taxon>Achlyaceae</taxon>
        <taxon>Achlya</taxon>
    </lineage>
</organism>
<dbReference type="GO" id="GO:0008289">
    <property type="term" value="F:lipid binding"/>
    <property type="evidence" value="ECO:0007669"/>
    <property type="project" value="InterPro"/>
</dbReference>
<keyword evidence="3" id="KW-0862">Zinc</keyword>
<dbReference type="PROSITE" id="PS50848">
    <property type="entry name" value="START"/>
    <property type="match status" value="1"/>
</dbReference>
<dbReference type="EMBL" id="JNBR01001493">
    <property type="protein sequence ID" value="OQR86611.1"/>
    <property type="molecule type" value="Genomic_DNA"/>
</dbReference>
<feature type="compositionally biased region" description="Low complexity" evidence="5">
    <location>
        <begin position="380"/>
        <end position="393"/>
    </location>
</feature>
<evidence type="ECO:0000313" key="9">
    <source>
        <dbReference type="Proteomes" id="UP000243579"/>
    </source>
</evidence>